<evidence type="ECO:0000313" key="2">
    <source>
        <dbReference type="EMBL" id="PWA96241.1"/>
    </source>
</evidence>
<accession>A0A2U1QE09</accession>
<dbReference type="PANTHER" id="PTHR48152:SF3">
    <property type="entry name" value="DUF946 FAMILY PROTEIN (DUF946)"/>
    <property type="match status" value="1"/>
</dbReference>
<name>A0A2U1QE09_ARTAN</name>
<dbReference type="EMBL" id="PKPP01000188">
    <property type="protein sequence ID" value="PWA96241.1"/>
    <property type="molecule type" value="Genomic_DNA"/>
</dbReference>
<evidence type="ECO:0000256" key="1">
    <source>
        <dbReference type="SAM" id="SignalP"/>
    </source>
</evidence>
<keyword evidence="3" id="KW-1185">Reference proteome</keyword>
<protein>
    <submittedName>
        <fullName evidence="2">Vacuolar protein sorting-associated protein 62</fullName>
    </submittedName>
</protein>
<dbReference type="STRING" id="35608.A0A2U1QE09"/>
<dbReference type="OrthoDB" id="188042at2759"/>
<proteinExistence type="predicted"/>
<evidence type="ECO:0000313" key="3">
    <source>
        <dbReference type="Proteomes" id="UP000245207"/>
    </source>
</evidence>
<dbReference type="AlphaFoldDB" id="A0A2U1QE09"/>
<gene>
    <name evidence="2" type="ORF">CTI12_AA030180</name>
</gene>
<dbReference type="Pfam" id="PF06101">
    <property type="entry name" value="Vps62"/>
    <property type="match status" value="3"/>
</dbReference>
<dbReference type="PANTHER" id="PTHR48152">
    <property type="entry name" value="F1C9.34 PROTEIN"/>
    <property type="match status" value="1"/>
</dbReference>
<organism evidence="2 3">
    <name type="scientific">Artemisia annua</name>
    <name type="common">Sweet wormwood</name>
    <dbReference type="NCBI Taxonomy" id="35608"/>
    <lineage>
        <taxon>Eukaryota</taxon>
        <taxon>Viridiplantae</taxon>
        <taxon>Streptophyta</taxon>
        <taxon>Embryophyta</taxon>
        <taxon>Tracheophyta</taxon>
        <taxon>Spermatophyta</taxon>
        <taxon>Magnoliopsida</taxon>
        <taxon>eudicotyledons</taxon>
        <taxon>Gunneridae</taxon>
        <taxon>Pentapetalae</taxon>
        <taxon>asterids</taxon>
        <taxon>campanulids</taxon>
        <taxon>Asterales</taxon>
        <taxon>Asteraceae</taxon>
        <taxon>Asteroideae</taxon>
        <taxon>Anthemideae</taxon>
        <taxon>Artemisiinae</taxon>
        <taxon>Artemisia</taxon>
    </lineage>
</organism>
<dbReference type="Proteomes" id="UP000245207">
    <property type="component" value="Unassembled WGS sequence"/>
</dbReference>
<comment type="caution">
    <text evidence="2">The sequence shown here is derived from an EMBL/GenBank/DDBJ whole genome shotgun (WGS) entry which is preliminary data.</text>
</comment>
<feature type="chain" id="PRO_5015440566" evidence="1">
    <location>
        <begin position="27"/>
        <end position="537"/>
    </location>
</feature>
<dbReference type="InterPro" id="IPR009291">
    <property type="entry name" value="Vps62"/>
</dbReference>
<keyword evidence="1" id="KW-0732">Signal</keyword>
<feature type="signal peptide" evidence="1">
    <location>
        <begin position="1"/>
        <end position="26"/>
    </location>
</feature>
<sequence>MSSLRLCRLAVHTLCTILILQIVCNAYRPYNDFDSAEEKAISFDYPAGTGGGFAHETTDFGDLEGFKAKYNFKKDVYSGRPTIEQIKAMVSAYAPLIYFHPDEEYFPSSVSWFFKNGAQIVDSKPHLITNNGDNLPRNGQLDGAFLDLPSDQPLQDKVKKGSLTDAVAYIHANRSNGRYTDIIYVVYPFNGAAKLQVWTFHVPLERLENIAYAAPLIYFHPDEEYFPSSVSWFFKNGAQIVDSKPHLITNNGDNLPRNGQLDGAFLDLPSDQPLQDKVKKGSLTDAVAYIHAKPGVNGRYTDIIIWLYYPFNGAAKLQVGPFTVPLGKAGEHVSDWEHMRLRIDNVSGRLTSVYLSQHAKGKWLQANEFEYINGRPVVYASLHGHALYNAPVKTIHYNAKGLLGASEKQMLIREFKSVYPRKSALFSFAVGPVDEAAKSDRVFDILVSPSSYEIVSLDYGADNIVPPPWLDYTGRWGPTINLYWKEEAKMAIKFLPLPFYVKMIANGIVSKLPDELFAQEGPAGPKMIPSWNGDESE</sequence>
<reference evidence="2 3" key="1">
    <citation type="journal article" date="2018" name="Mol. Plant">
        <title>The genome of Artemisia annua provides insight into the evolution of Asteraceae family and artemisinin biosynthesis.</title>
        <authorList>
            <person name="Shen Q."/>
            <person name="Zhang L."/>
            <person name="Liao Z."/>
            <person name="Wang S."/>
            <person name="Yan T."/>
            <person name="Shi P."/>
            <person name="Liu M."/>
            <person name="Fu X."/>
            <person name="Pan Q."/>
            <person name="Wang Y."/>
            <person name="Lv Z."/>
            <person name="Lu X."/>
            <person name="Zhang F."/>
            <person name="Jiang W."/>
            <person name="Ma Y."/>
            <person name="Chen M."/>
            <person name="Hao X."/>
            <person name="Li L."/>
            <person name="Tang Y."/>
            <person name="Lv G."/>
            <person name="Zhou Y."/>
            <person name="Sun X."/>
            <person name="Brodelius P.E."/>
            <person name="Rose J.K.C."/>
            <person name="Tang K."/>
        </authorList>
    </citation>
    <scope>NUCLEOTIDE SEQUENCE [LARGE SCALE GENOMIC DNA]</scope>
    <source>
        <strain evidence="3">cv. Huhao1</strain>
        <tissue evidence="2">Leaf</tissue>
    </source>
</reference>